<dbReference type="InterPro" id="IPR051450">
    <property type="entry name" value="Gfo/Idh/MocA_Oxidoreductases"/>
</dbReference>
<dbReference type="OrthoDB" id="9815825at2"/>
<dbReference type="Pfam" id="PF22725">
    <property type="entry name" value="GFO_IDH_MocA_C3"/>
    <property type="match status" value="1"/>
</dbReference>
<dbReference type="GO" id="GO:0000166">
    <property type="term" value="F:nucleotide binding"/>
    <property type="evidence" value="ECO:0007669"/>
    <property type="project" value="InterPro"/>
</dbReference>
<proteinExistence type="predicted"/>
<dbReference type="Gene3D" id="3.30.360.10">
    <property type="entry name" value="Dihydrodipicolinate Reductase, domain 2"/>
    <property type="match status" value="1"/>
</dbReference>
<gene>
    <name evidence="3" type="ORF">E4K67_25705</name>
</gene>
<dbReference type="SUPFAM" id="SSF55347">
    <property type="entry name" value="Glyceraldehyde-3-phosphate dehydrogenase-like, C-terminal domain"/>
    <property type="match status" value="1"/>
</dbReference>
<dbReference type="SUPFAM" id="SSF51735">
    <property type="entry name" value="NAD(P)-binding Rossmann-fold domains"/>
    <property type="match status" value="1"/>
</dbReference>
<name>A0A4Z0QXZ8_9FIRM</name>
<dbReference type="Proteomes" id="UP000298460">
    <property type="component" value="Unassembled WGS sequence"/>
</dbReference>
<organism evidence="3 4">
    <name type="scientific">Desulfosporosinus fructosivorans</name>
    <dbReference type="NCBI Taxonomy" id="2018669"/>
    <lineage>
        <taxon>Bacteria</taxon>
        <taxon>Bacillati</taxon>
        <taxon>Bacillota</taxon>
        <taxon>Clostridia</taxon>
        <taxon>Eubacteriales</taxon>
        <taxon>Desulfitobacteriaceae</taxon>
        <taxon>Desulfosporosinus</taxon>
    </lineage>
</organism>
<comment type="caution">
    <text evidence="3">The sequence shown here is derived from an EMBL/GenBank/DDBJ whole genome shotgun (WGS) entry which is preliminary data.</text>
</comment>
<evidence type="ECO:0000259" key="2">
    <source>
        <dbReference type="Pfam" id="PF22725"/>
    </source>
</evidence>
<dbReference type="InterPro" id="IPR036291">
    <property type="entry name" value="NAD(P)-bd_dom_sf"/>
</dbReference>
<accession>A0A4Z0QXZ8</accession>
<dbReference type="InterPro" id="IPR000683">
    <property type="entry name" value="Gfo/Idh/MocA-like_OxRdtase_N"/>
</dbReference>
<dbReference type="Pfam" id="PF01408">
    <property type="entry name" value="GFO_IDH_MocA"/>
    <property type="match status" value="1"/>
</dbReference>
<feature type="domain" description="Gfo/Idh/MocA-like oxidoreductase N-terminal" evidence="1">
    <location>
        <begin position="1"/>
        <end position="130"/>
    </location>
</feature>
<evidence type="ECO:0000313" key="3">
    <source>
        <dbReference type="EMBL" id="TGE35388.1"/>
    </source>
</evidence>
<dbReference type="AlphaFoldDB" id="A0A4Z0QXZ8"/>
<dbReference type="InterPro" id="IPR055170">
    <property type="entry name" value="GFO_IDH_MocA-like_dom"/>
</dbReference>
<dbReference type="PANTHER" id="PTHR43377">
    <property type="entry name" value="BILIVERDIN REDUCTASE A"/>
    <property type="match status" value="1"/>
</dbReference>
<dbReference type="RefSeq" id="WP_135551988.1">
    <property type="nucleotide sequence ID" value="NZ_SPQQ01000015.1"/>
</dbReference>
<feature type="domain" description="GFO/IDH/MocA-like oxidoreductase" evidence="2">
    <location>
        <begin position="139"/>
        <end position="265"/>
    </location>
</feature>
<keyword evidence="4" id="KW-1185">Reference proteome</keyword>
<reference evidence="3 4" key="1">
    <citation type="submission" date="2019-03" db="EMBL/GenBank/DDBJ databases">
        <title>Draft Genome Sequence of Desulfosporosinus fructosivorans Strain 63.6F, Isolated from Marine Sediment in the Baltic Sea.</title>
        <authorList>
            <person name="Hausmann B."/>
            <person name="Vandieken V."/>
            <person name="Pjevac P."/>
            <person name="Schreck K."/>
            <person name="Herbold C.W."/>
            <person name="Loy A."/>
        </authorList>
    </citation>
    <scope>NUCLEOTIDE SEQUENCE [LARGE SCALE GENOMIC DNA]</scope>
    <source>
        <strain evidence="3 4">63.6F</strain>
    </source>
</reference>
<dbReference type="EMBL" id="SPQQ01000015">
    <property type="protein sequence ID" value="TGE35388.1"/>
    <property type="molecule type" value="Genomic_DNA"/>
</dbReference>
<sequence>MKVLMVGLGGIGQRHMRNLKSILGSKVSFSAYRVQGLNLTVTDQMTVNEGINLEQEFNITVYSDLDQALDEKPDIVFVTNPTSEHMKVALAAAKVGCDLFIEKPLSHSYENVTELIQTVADRKIVCYVGFQNRFHPCLQLLHQLLSEKAVGRILAVNAEVGEFLPGWHPYEDYRQMYASRSDQGGGVILSQIHEIDYLYWLFGAPRRVFALGGKLSKLAIDVEDVASMMLECASEGQVIPIHIHADFIQKPASRGCKIIGDEGKIVVDLIGNSLYMYSRNGDLLRKTVFDDFVRNEMFLKEISEFLTCIENRSKSFISVEDGAISLKIALAAKESMVTGECITLN</sequence>
<protein>
    <submittedName>
        <fullName evidence="3">Gfo/Idh/MocA family oxidoreductase</fullName>
    </submittedName>
</protein>
<evidence type="ECO:0000259" key="1">
    <source>
        <dbReference type="Pfam" id="PF01408"/>
    </source>
</evidence>
<dbReference type="PANTHER" id="PTHR43377:SF1">
    <property type="entry name" value="BILIVERDIN REDUCTASE A"/>
    <property type="match status" value="1"/>
</dbReference>
<dbReference type="Gene3D" id="3.40.50.720">
    <property type="entry name" value="NAD(P)-binding Rossmann-like Domain"/>
    <property type="match status" value="1"/>
</dbReference>
<evidence type="ECO:0000313" key="4">
    <source>
        <dbReference type="Proteomes" id="UP000298460"/>
    </source>
</evidence>